<feature type="transmembrane region" description="Helical" evidence="1">
    <location>
        <begin position="12"/>
        <end position="32"/>
    </location>
</feature>
<keyword evidence="1" id="KW-0812">Transmembrane</keyword>
<sequence>MVQLKSWRDIMGYIKFYGILFLIFGTGIFVIIKADSPKIREKNLSFVMICLGINILAIPMAFFIGGMATDSPDSTELDFWKGFLFIQGIPLLILLLALVWWFIVGIRKKSTCKILK</sequence>
<gene>
    <name evidence="2" type="ORF">WAZ07_21545</name>
</gene>
<reference evidence="2 3" key="1">
    <citation type="submission" date="2024-01" db="EMBL/GenBank/DDBJ databases">
        <title>Seven novel Bacillus-like species.</title>
        <authorList>
            <person name="Liu G."/>
        </authorList>
    </citation>
    <scope>NUCLEOTIDE SEQUENCE [LARGE SCALE GENOMIC DNA]</scope>
    <source>
        <strain evidence="2 3">FJAT-51639</strain>
    </source>
</reference>
<keyword evidence="3" id="KW-1185">Reference proteome</keyword>
<accession>A0ABU8FM61</accession>
<evidence type="ECO:0000256" key="1">
    <source>
        <dbReference type="SAM" id="Phobius"/>
    </source>
</evidence>
<feature type="transmembrane region" description="Helical" evidence="1">
    <location>
        <begin position="84"/>
        <end position="106"/>
    </location>
</feature>
<proteinExistence type="predicted"/>
<dbReference type="EMBL" id="JBAWSX010000017">
    <property type="protein sequence ID" value="MEI4803777.1"/>
    <property type="molecule type" value="Genomic_DNA"/>
</dbReference>
<evidence type="ECO:0000313" key="3">
    <source>
        <dbReference type="Proteomes" id="UP001372526"/>
    </source>
</evidence>
<protein>
    <submittedName>
        <fullName evidence="2">Uncharacterized protein</fullName>
    </submittedName>
</protein>
<keyword evidence="1" id="KW-0472">Membrane</keyword>
<comment type="caution">
    <text evidence="2">The sequence shown here is derived from an EMBL/GenBank/DDBJ whole genome shotgun (WGS) entry which is preliminary data.</text>
</comment>
<feature type="transmembrane region" description="Helical" evidence="1">
    <location>
        <begin position="44"/>
        <end position="64"/>
    </location>
</feature>
<name>A0ABU8FM61_9BACI</name>
<organism evidence="2 3">
    <name type="scientific">Bacillus bruguierae</name>
    <dbReference type="NCBI Taxonomy" id="3127667"/>
    <lineage>
        <taxon>Bacteria</taxon>
        <taxon>Bacillati</taxon>
        <taxon>Bacillota</taxon>
        <taxon>Bacilli</taxon>
        <taxon>Bacillales</taxon>
        <taxon>Bacillaceae</taxon>
        <taxon>Bacillus</taxon>
    </lineage>
</organism>
<keyword evidence="1" id="KW-1133">Transmembrane helix</keyword>
<evidence type="ECO:0000313" key="2">
    <source>
        <dbReference type="EMBL" id="MEI4803777.1"/>
    </source>
</evidence>
<dbReference type="Proteomes" id="UP001372526">
    <property type="component" value="Unassembled WGS sequence"/>
</dbReference>